<accession>A0A2G8S1B0</accession>
<evidence type="ECO:0000256" key="1">
    <source>
        <dbReference type="SAM" id="MobiDB-lite"/>
    </source>
</evidence>
<feature type="compositionally biased region" description="Polar residues" evidence="1">
    <location>
        <begin position="40"/>
        <end position="54"/>
    </location>
</feature>
<dbReference type="Proteomes" id="UP000230002">
    <property type="component" value="Unassembled WGS sequence"/>
</dbReference>
<evidence type="ECO:0000313" key="2">
    <source>
        <dbReference type="EMBL" id="PIL27545.1"/>
    </source>
</evidence>
<keyword evidence="3" id="KW-1185">Reference proteome</keyword>
<feature type="region of interest" description="Disordered" evidence="1">
    <location>
        <begin position="26"/>
        <end position="123"/>
    </location>
</feature>
<dbReference type="EMBL" id="AYKW01000034">
    <property type="protein sequence ID" value="PIL27545.1"/>
    <property type="molecule type" value="Genomic_DNA"/>
</dbReference>
<feature type="compositionally biased region" description="Polar residues" evidence="1">
    <location>
        <begin position="71"/>
        <end position="84"/>
    </location>
</feature>
<name>A0A2G8S1B0_9APHY</name>
<feature type="compositionally biased region" description="Basic and acidic residues" evidence="1">
    <location>
        <begin position="107"/>
        <end position="123"/>
    </location>
</feature>
<gene>
    <name evidence="2" type="ORF">GSI_10696</name>
</gene>
<sequence length="123" mass="13448">MAAARRGLQLGTTFLHPRVRIPLPYIMSSTANETKDKTTAEQPSTAPSQGQQPVFSILPHPAKTNDPRDLQPSQPGSGLSNNAQFGAFHARGPYVPPQNILNNLPEPEGRESLQARQEELNKK</sequence>
<dbReference type="STRING" id="1077348.A0A2G8S1B0"/>
<proteinExistence type="predicted"/>
<dbReference type="AlphaFoldDB" id="A0A2G8S1B0"/>
<protein>
    <submittedName>
        <fullName evidence="2">Uncharacterized protein</fullName>
    </submittedName>
</protein>
<comment type="caution">
    <text evidence="2">The sequence shown here is derived from an EMBL/GenBank/DDBJ whole genome shotgun (WGS) entry which is preliminary data.</text>
</comment>
<dbReference type="OrthoDB" id="2532734at2759"/>
<reference evidence="2 3" key="1">
    <citation type="journal article" date="2015" name="Sci. Rep.">
        <title>Chromosome-level genome map provides insights into diverse defense mechanisms in the medicinal fungus Ganoderma sinense.</title>
        <authorList>
            <person name="Zhu Y."/>
            <person name="Xu J."/>
            <person name="Sun C."/>
            <person name="Zhou S."/>
            <person name="Xu H."/>
            <person name="Nelson D.R."/>
            <person name="Qian J."/>
            <person name="Song J."/>
            <person name="Luo H."/>
            <person name="Xiang L."/>
            <person name="Li Y."/>
            <person name="Xu Z."/>
            <person name="Ji A."/>
            <person name="Wang L."/>
            <person name="Lu S."/>
            <person name="Hayward A."/>
            <person name="Sun W."/>
            <person name="Li X."/>
            <person name="Schwartz D.C."/>
            <person name="Wang Y."/>
            <person name="Chen S."/>
        </authorList>
    </citation>
    <scope>NUCLEOTIDE SEQUENCE [LARGE SCALE GENOMIC DNA]</scope>
    <source>
        <strain evidence="2 3">ZZ0214-1</strain>
    </source>
</reference>
<organism evidence="2 3">
    <name type="scientific">Ganoderma sinense ZZ0214-1</name>
    <dbReference type="NCBI Taxonomy" id="1077348"/>
    <lineage>
        <taxon>Eukaryota</taxon>
        <taxon>Fungi</taxon>
        <taxon>Dikarya</taxon>
        <taxon>Basidiomycota</taxon>
        <taxon>Agaricomycotina</taxon>
        <taxon>Agaricomycetes</taxon>
        <taxon>Polyporales</taxon>
        <taxon>Polyporaceae</taxon>
        <taxon>Ganoderma</taxon>
    </lineage>
</organism>
<evidence type="ECO:0000313" key="3">
    <source>
        <dbReference type="Proteomes" id="UP000230002"/>
    </source>
</evidence>